<evidence type="ECO:0000313" key="2">
    <source>
        <dbReference type="EMBL" id="MDQ2095256.1"/>
    </source>
</evidence>
<dbReference type="InterPro" id="IPR006342">
    <property type="entry name" value="FkbM_mtfrase"/>
</dbReference>
<reference evidence="2" key="1">
    <citation type="submission" date="2022-07" db="EMBL/GenBank/DDBJ databases">
        <authorList>
            <person name="Otstavnykh N."/>
            <person name="Isaeva M."/>
            <person name="Bystritskaya E."/>
        </authorList>
    </citation>
    <scope>NUCLEOTIDE SEQUENCE</scope>
    <source>
        <strain evidence="2">10Alg 79</strain>
    </source>
</reference>
<reference evidence="2" key="2">
    <citation type="submission" date="2023-04" db="EMBL/GenBank/DDBJ databases">
        <title>'Rhodoalgimonas zhirmunskyi' gen. nov., isolated from a red alga.</title>
        <authorList>
            <person name="Nedashkovskaya O.I."/>
            <person name="Otstavnykh N.Y."/>
            <person name="Bystritskaya E.P."/>
            <person name="Balabanova L.A."/>
            <person name="Isaeva M.P."/>
        </authorList>
    </citation>
    <scope>NUCLEOTIDE SEQUENCE</scope>
    <source>
        <strain evidence="2">10Alg 79</strain>
    </source>
</reference>
<proteinExistence type="predicted"/>
<sequence>MYKIGNHWVPSADARGKRNKAKLQKMYIQHNGSVEPLLMAFEKIREAYPNNEMSTKSAIDCGANVGSYTRELSKVFAKTYSFEPSRDTFACLERNVYEWDIYGRTHLYNAAVSDTRGYVGMGRDWGRLSITSRVKGRGDIPAIPLDSLGLNDLGFLKLDVEGFELAALKGATKMIKTSKPVVFMEVKPKEEAKSATPYAAQKYLLELGYEMVAEIGINRLYFPKQAMPHASSSASQ</sequence>
<keyword evidence="2" id="KW-0808">Transferase</keyword>
<keyword evidence="3" id="KW-1185">Reference proteome</keyword>
<name>A0AAJ1X688_9RHOB</name>
<dbReference type="GO" id="GO:0008168">
    <property type="term" value="F:methyltransferase activity"/>
    <property type="evidence" value="ECO:0007669"/>
    <property type="project" value="UniProtKB-KW"/>
</dbReference>
<dbReference type="Pfam" id="PF05050">
    <property type="entry name" value="Methyltransf_21"/>
    <property type="match status" value="1"/>
</dbReference>
<feature type="domain" description="Methyltransferase FkbM" evidence="1">
    <location>
        <begin position="60"/>
        <end position="211"/>
    </location>
</feature>
<keyword evidence="2" id="KW-0489">Methyltransferase</keyword>
<evidence type="ECO:0000313" key="3">
    <source>
        <dbReference type="Proteomes" id="UP001227162"/>
    </source>
</evidence>
<dbReference type="NCBIfam" id="TIGR01444">
    <property type="entry name" value="fkbM_fam"/>
    <property type="match status" value="1"/>
</dbReference>
<dbReference type="RefSeq" id="WP_317626880.1">
    <property type="nucleotide sequence ID" value="NZ_JANFFA010000004.1"/>
</dbReference>
<dbReference type="InterPro" id="IPR029063">
    <property type="entry name" value="SAM-dependent_MTases_sf"/>
</dbReference>
<comment type="caution">
    <text evidence="2">The sequence shown here is derived from an EMBL/GenBank/DDBJ whole genome shotgun (WGS) entry which is preliminary data.</text>
</comment>
<dbReference type="AlphaFoldDB" id="A0AAJ1X688"/>
<dbReference type="PANTHER" id="PTHR34203:SF15">
    <property type="entry name" value="SLL1173 PROTEIN"/>
    <property type="match status" value="1"/>
</dbReference>
<dbReference type="EMBL" id="JANFFA010000004">
    <property type="protein sequence ID" value="MDQ2095256.1"/>
    <property type="molecule type" value="Genomic_DNA"/>
</dbReference>
<dbReference type="Gene3D" id="3.40.50.150">
    <property type="entry name" value="Vaccinia Virus protein VP39"/>
    <property type="match status" value="1"/>
</dbReference>
<dbReference type="PANTHER" id="PTHR34203">
    <property type="entry name" value="METHYLTRANSFERASE, FKBM FAMILY PROTEIN"/>
    <property type="match status" value="1"/>
</dbReference>
<organism evidence="2 3">
    <name type="scientific">Rhodalgimonas zhirmunskyi</name>
    <dbReference type="NCBI Taxonomy" id="2964767"/>
    <lineage>
        <taxon>Bacteria</taxon>
        <taxon>Pseudomonadati</taxon>
        <taxon>Pseudomonadota</taxon>
        <taxon>Alphaproteobacteria</taxon>
        <taxon>Rhodobacterales</taxon>
        <taxon>Roseobacteraceae</taxon>
        <taxon>Rhodalgimonas</taxon>
    </lineage>
</organism>
<gene>
    <name evidence="2" type="ORF">NOI20_14145</name>
</gene>
<evidence type="ECO:0000259" key="1">
    <source>
        <dbReference type="Pfam" id="PF05050"/>
    </source>
</evidence>
<dbReference type="SUPFAM" id="SSF53335">
    <property type="entry name" value="S-adenosyl-L-methionine-dependent methyltransferases"/>
    <property type="match status" value="1"/>
</dbReference>
<protein>
    <submittedName>
        <fullName evidence="2">FkbM family methyltransferase</fullName>
    </submittedName>
</protein>
<dbReference type="InterPro" id="IPR052514">
    <property type="entry name" value="SAM-dependent_MTase"/>
</dbReference>
<accession>A0AAJ1X688</accession>
<dbReference type="Proteomes" id="UP001227162">
    <property type="component" value="Unassembled WGS sequence"/>
</dbReference>
<dbReference type="GO" id="GO:0032259">
    <property type="term" value="P:methylation"/>
    <property type="evidence" value="ECO:0007669"/>
    <property type="project" value="UniProtKB-KW"/>
</dbReference>